<reference evidence="2 3" key="1">
    <citation type="journal article" date="2015" name="Proc. Natl. Acad. Sci. U.S.A.">
        <title>Expanded metabolic versatility of ubiquitous nitrite-oxidizing bacteria from the genus Nitrospira.</title>
        <authorList>
            <person name="Koch H."/>
            <person name="Lucker S."/>
            <person name="Albertsen M."/>
            <person name="Kitzinger K."/>
            <person name="Herbold C."/>
            <person name="Spieck E."/>
            <person name="Nielsen P.H."/>
            <person name="Wagner M."/>
            <person name="Daims H."/>
        </authorList>
    </citation>
    <scope>NUCLEOTIDE SEQUENCE [LARGE SCALE GENOMIC DNA]</scope>
    <source>
        <strain evidence="2 3">NSP M-1</strain>
    </source>
</reference>
<organism evidence="2 3">
    <name type="scientific">Nitrospira moscoviensis</name>
    <dbReference type="NCBI Taxonomy" id="42253"/>
    <lineage>
        <taxon>Bacteria</taxon>
        <taxon>Pseudomonadati</taxon>
        <taxon>Nitrospirota</taxon>
        <taxon>Nitrospiria</taxon>
        <taxon>Nitrospirales</taxon>
        <taxon>Nitrospiraceae</taxon>
        <taxon>Nitrospira</taxon>
    </lineage>
</organism>
<gene>
    <name evidence="2" type="ORF">NITMOv2_1547</name>
</gene>
<sequence length="362" mass="40872">MRTIARAKAGFYPTPEPVTHAIAKLIHNPAHHPGRLCDPCCGVGQPARTLAQSLGLLSFGIELDKERFQASKLILNHTLRSDAFATAIQKHSMSMVFLNPPYDDVGKRQRSEPAWLRLLTPALQPGGILVFIIPEPRVTKEIRRYLATHYRQVTFYRFPHPEYLAFRQVVLFGVKAASPSHDRRRLDALVAEEIEYRSLEGSLTPLYAIPPQVIAGPIEFRSHWVSPEDQFAEASKYGIWQDPRIHDALHFPVTGPCTPLMPLRKGHLARMIAAGMLNNQTIATGSSRWIIKGFTDKTTKQLPPEQEEYDIQRGRETRTVTRVIEMFVPQIQAWDITEGLTYGQHVIVNCVDHRGDVAPETP</sequence>
<dbReference type="AlphaFoldDB" id="A0A0K2GBL3"/>
<dbReference type="PATRIC" id="fig|42253.5.peg.1521"/>
<dbReference type="PRINTS" id="PR00507">
    <property type="entry name" value="N12N6MTFRASE"/>
</dbReference>
<dbReference type="InterPro" id="IPR046076">
    <property type="entry name" value="DUF6094"/>
</dbReference>
<protein>
    <recommendedName>
        <fullName evidence="1">DUF6094 domain-containing protein</fullName>
    </recommendedName>
</protein>
<keyword evidence="3" id="KW-1185">Reference proteome</keyword>
<name>A0A0K2GBL3_NITMO</name>
<dbReference type="EMBL" id="CP011801">
    <property type="protein sequence ID" value="ALA57972.1"/>
    <property type="molecule type" value="Genomic_DNA"/>
</dbReference>
<dbReference type="CDD" id="cd02440">
    <property type="entry name" value="AdoMet_MTases"/>
    <property type="match status" value="1"/>
</dbReference>
<dbReference type="SUPFAM" id="SSF53335">
    <property type="entry name" value="S-adenosyl-L-methionine-dependent methyltransferases"/>
    <property type="match status" value="1"/>
</dbReference>
<dbReference type="STRING" id="42253.NITMOv2_1547"/>
<dbReference type="OrthoDB" id="1843260at2"/>
<dbReference type="Pfam" id="PF19587">
    <property type="entry name" value="DUF6094"/>
    <property type="match status" value="1"/>
</dbReference>
<feature type="domain" description="DUF6094" evidence="1">
    <location>
        <begin position="3"/>
        <end position="176"/>
    </location>
</feature>
<evidence type="ECO:0000259" key="1">
    <source>
        <dbReference type="Pfam" id="PF19587"/>
    </source>
</evidence>
<proteinExistence type="predicted"/>
<accession>A0A0K2GBL3</accession>
<dbReference type="RefSeq" id="WP_053379202.1">
    <property type="nucleotide sequence ID" value="NZ_CP011801.1"/>
</dbReference>
<evidence type="ECO:0000313" key="2">
    <source>
        <dbReference type="EMBL" id="ALA57972.1"/>
    </source>
</evidence>
<evidence type="ECO:0000313" key="3">
    <source>
        <dbReference type="Proteomes" id="UP000069205"/>
    </source>
</evidence>
<dbReference type="Proteomes" id="UP000069205">
    <property type="component" value="Chromosome"/>
</dbReference>
<dbReference type="KEGG" id="nmv:NITMOv2_1547"/>
<dbReference type="InterPro" id="IPR029063">
    <property type="entry name" value="SAM-dependent_MTases_sf"/>
</dbReference>
<dbReference type="Gene3D" id="3.40.50.150">
    <property type="entry name" value="Vaccinia Virus protein VP39"/>
    <property type="match status" value="1"/>
</dbReference>